<keyword evidence="10" id="KW-1133">Transmembrane helix</keyword>
<dbReference type="Pfam" id="PF00107">
    <property type="entry name" value="ADH_zinc_N"/>
    <property type="match status" value="1"/>
</dbReference>
<keyword evidence="14" id="KW-1185">Reference proteome</keyword>
<name>A0A814TX24_9BILA</name>
<dbReference type="GO" id="GO:0008270">
    <property type="term" value="F:zinc ion binding"/>
    <property type="evidence" value="ECO:0007669"/>
    <property type="project" value="InterPro"/>
</dbReference>
<dbReference type="Proteomes" id="UP000663829">
    <property type="component" value="Unassembled WGS sequence"/>
</dbReference>
<evidence type="ECO:0000256" key="7">
    <source>
        <dbReference type="ARBA" id="ARBA00026132"/>
    </source>
</evidence>
<dbReference type="Proteomes" id="UP000681722">
    <property type="component" value="Unassembled WGS sequence"/>
</dbReference>
<dbReference type="SUPFAM" id="SSF51735">
    <property type="entry name" value="NAD(P)-binding Rossmann-fold domains"/>
    <property type="match status" value="1"/>
</dbReference>
<evidence type="ECO:0000256" key="3">
    <source>
        <dbReference type="ARBA" id="ARBA00022723"/>
    </source>
</evidence>
<keyword evidence="3 9" id="KW-0479">Metal-binding</keyword>
<comment type="cofactor">
    <cofactor evidence="1 9">
        <name>Zn(2+)</name>
        <dbReference type="ChEBI" id="CHEBI:29105"/>
    </cofactor>
</comment>
<organism evidence="12 14">
    <name type="scientific">Didymodactylos carnosus</name>
    <dbReference type="NCBI Taxonomy" id="1234261"/>
    <lineage>
        <taxon>Eukaryota</taxon>
        <taxon>Metazoa</taxon>
        <taxon>Spiralia</taxon>
        <taxon>Gnathifera</taxon>
        <taxon>Rotifera</taxon>
        <taxon>Eurotatoria</taxon>
        <taxon>Bdelloidea</taxon>
        <taxon>Philodinida</taxon>
        <taxon>Philodinidae</taxon>
        <taxon>Didymodactylos</taxon>
    </lineage>
</organism>
<comment type="caution">
    <text evidence="12">The sequence shown here is derived from an EMBL/GenBank/DDBJ whole genome shotgun (WGS) entry which is preliminary data.</text>
</comment>
<dbReference type="SMART" id="SM00829">
    <property type="entry name" value="PKS_ER"/>
    <property type="match status" value="1"/>
</dbReference>
<dbReference type="InterPro" id="IPR020843">
    <property type="entry name" value="ER"/>
</dbReference>
<dbReference type="GO" id="GO:0005737">
    <property type="term" value="C:cytoplasm"/>
    <property type="evidence" value="ECO:0007669"/>
    <property type="project" value="TreeGrafter"/>
</dbReference>
<evidence type="ECO:0000256" key="4">
    <source>
        <dbReference type="ARBA" id="ARBA00022833"/>
    </source>
</evidence>
<dbReference type="OrthoDB" id="3941538at2759"/>
<dbReference type="Gene3D" id="3.90.180.10">
    <property type="entry name" value="Medium-chain alcohol dehydrogenases, catalytic domain"/>
    <property type="match status" value="1"/>
</dbReference>
<dbReference type="GO" id="GO:0034079">
    <property type="term" value="P:butanediol biosynthetic process"/>
    <property type="evidence" value="ECO:0007669"/>
    <property type="project" value="TreeGrafter"/>
</dbReference>
<keyword evidence="10" id="KW-0472">Membrane</keyword>
<evidence type="ECO:0000256" key="8">
    <source>
        <dbReference type="ARBA" id="ARBA00032485"/>
    </source>
</evidence>
<evidence type="ECO:0000256" key="5">
    <source>
        <dbReference type="ARBA" id="ARBA00023002"/>
    </source>
</evidence>
<sequence length="355" mass="38350">MKAARWYAAKDIRVEETAIPILKKNQVKIEVQFTGICGSDLHEYLHGPLLIPPQEKPYSLNGHSGVTTLGHEFSGIIVEIGQDVHSDNIQLGDRVVVEPTYKNPNSVFTSKGEYNLSEPLGFIGLMANGAFAKYVIVEDYMVHKIPDSMSFEQGALVEPSAVAVYAVRQSNLQLGETCVIFGAGPIGLLCLLAAMAAGATRIIIVDIAEKRLKKARELGATLIINGKDENISQQIKKHTGGLGADVYIDAAGVQSTFTTGIASLRNGGRAVLIALFEKPVTVNALDLVKREITIKGTCASRNVFPDVIKLIDSKQMNVEALITRKIKLDDIVKDGFEALVSDPSEVKILIDIGAN</sequence>
<dbReference type="InterPro" id="IPR013154">
    <property type="entry name" value="ADH-like_N"/>
</dbReference>
<dbReference type="EMBL" id="CAJNOQ010007355">
    <property type="protein sequence ID" value="CAF1165941.1"/>
    <property type="molecule type" value="Genomic_DNA"/>
</dbReference>
<evidence type="ECO:0000256" key="9">
    <source>
        <dbReference type="RuleBase" id="RU361277"/>
    </source>
</evidence>
<accession>A0A814TX24</accession>
<dbReference type="InterPro" id="IPR013149">
    <property type="entry name" value="ADH-like_C"/>
</dbReference>
<feature type="transmembrane region" description="Helical" evidence="10">
    <location>
        <begin position="179"/>
        <end position="204"/>
    </location>
</feature>
<dbReference type="Gene3D" id="3.40.50.720">
    <property type="entry name" value="NAD(P)-binding Rossmann-like Domain"/>
    <property type="match status" value="1"/>
</dbReference>
<evidence type="ECO:0000256" key="10">
    <source>
        <dbReference type="SAM" id="Phobius"/>
    </source>
</evidence>
<proteinExistence type="inferred from homology"/>
<comment type="similarity">
    <text evidence="2 9">Belongs to the zinc-containing alcohol dehydrogenase family.</text>
</comment>
<evidence type="ECO:0000313" key="13">
    <source>
        <dbReference type="EMBL" id="CAF3929595.1"/>
    </source>
</evidence>
<dbReference type="GO" id="GO:0000721">
    <property type="term" value="F:(R,R)-butanediol dehydrogenase activity"/>
    <property type="evidence" value="ECO:0007669"/>
    <property type="project" value="TreeGrafter"/>
</dbReference>
<dbReference type="AlphaFoldDB" id="A0A814TX24"/>
<keyword evidence="10" id="KW-0812">Transmembrane</keyword>
<dbReference type="PANTHER" id="PTHR43161:SF23">
    <property type="entry name" value="(R,R)-BUTANEDIOL DEHYDROGENASE-RELATED"/>
    <property type="match status" value="1"/>
</dbReference>
<evidence type="ECO:0000256" key="6">
    <source>
        <dbReference type="ARBA" id="ARBA00023027"/>
    </source>
</evidence>
<dbReference type="InterPro" id="IPR002328">
    <property type="entry name" value="ADH_Zn_CS"/>
</dbReference>
<evidence type="ECO:0000259" key="11">
    <source>
        <dbReference type="SMART" id="SM00829"/>
    </source>
</evidence>
<dbReference type="Pfam" id="PF08240">
    <property type="entry name" value="ADH_N"/>
    <property type="match status" value="1"/>
</dbReference>
<evidence type="ECO:0000256" key="1">
    <source>
        <dbReference type="ARBA" id="ARBA00001947"/>
    </source>
</evidence>
<dbReference type="FunFam" id="3.40.50.720:FF:000068">
    <property type="entry name" value="Sorbitol dehydrogenase"/>
    <property type="match status" value="1"/>
</dbReference>
<dbReference type="SUPFAM" id="SSF50129">
    <property type="entry name" value="GroES-like"/>
    <property type="match status" value="1"/>
</dbReference>
<dbReference type="CDD" id="cd08233">
    <property type="entry name" value="butanediol_DH_like"/>
    <property type="match status" value="1"/>
</dbReference>
<evidence type="ECO:0000313" key="12">
    <source>
        <dbReference type="EMBL" id="CAF1165941.1"/>
    </source>
</evidence>
<keyword evidence="6" id="KW-0520">NAD</keyword>
<protein>
    <recommendedName>
        <fullName evidence="7">Sorbitol dehydrogenase</fullName>
    </recommendedName>
    <alternativeName>
        <fullName evidence="8">Polyol dehydrogenase</fullName>
    </alternativeName>
</protein>
<dbReference type="PROSITE" id="PS00059">
    <property type="entry name" value="ADH_ZINC"/>
    <property type="match status" value="1"/>
</dbReference>
<reference evidence="12" key="1">
    <citation type="submission" date="2021-02" db="EMBL/GenBank/DDBJ databases">
        <authorList>
            <person name="Nowell W R."/>
        </authorList>
    </citation>
    <scope>NUCLEOTIDE SEQUENCE</scope>
</reference>
<feature type="domain" description="Enoyl reductase (ER)" evidence="11">
    <location>
        <begin position="8"/>
        <end position="350"/>
    </location>
</feature>
<evidence type="ECO:0000256" key="2">
    <source>
        <dbReference type="ARBA" id="ARBA00008072"/>
    </source>
</evidence>
<keyword evidence="4 9" id="KW-0862">Zinc</keyword>
<evidence type="ECO:0000313" key="14">
    <source>
        <dbReference type="Proteomes" id="UP000663829"/>
    </source>
</evidence>
<gene>
    <name evidence="12" type="ORF">GPM918_LOCUS21927</name>
    <name evidence="13" type="ORF">SRO942_LOCUS21925</name>
</gene>
<dbReference type="InterPro" id="IPR011032">
    <property type="entry name" value="GroES-like_sf"/>
</dbReference>
<dbReference type="InterPro" id="IPR036291">
    <property type="entry name" value="NAD(P)-bd_dom_sf"/>
</dbReference>
<dbReference type="PANTHER" id="PTHR43161">
    <property type="entry name" value="SORBITOL DEHYDROGENASE"/>
    <property type="match status" value="1"/>
</dbReference>
<keyword evidence="5" id="KW-0560">Oxidoreductase</keyword>
<dbReference type="EMBL" id="CAJOBC010007354">
    <property type="protein sequence ID" value="CAF3929595.1"/>
    <property type="molecule type" value="Genomic_DNA"/>
</dbReference>